<dbReference type="AlphaFoldDB" id="W6N654"/>
<dbReference type="GeneID" id="29419685"/>
<keyword evidence="2" id="KW-1185">Reference proteome</keyword>
<reference evidence="1 2" key="1">
    <citation type="journal article" date="2015" name="Genome Announc.">
        <title>Draft Genome Sequence of Clostridium tyrobutyricum Strain DIVETGP, Isolated from Cow's Milk for Grana Padano Production.</title>
        <authorList>
            <person name="Soggiu A."/>
            <person name="Piras C."/>
            <person name="Gaiarsa S."/>
            <person name="Sassera D."/>
            <person name="Roncada P."/>
            <person name="Bendixen E."/>
            <person name="Brasca M."/>
            <person name="Bonizzi L."/>
        </authorList>
    </citation>
    <scope>NUCLEOTIDE SEQUENCE [LARGE SCALE GENOMIC DNA]</scope>
    <source>
        <strain evidence="1 2">DIVETGP</strain>
    </source>
</reference>
<proteinExistence type="predicted"/>
<protein>
    <recommendedName>
        <fullName evidence="3">Pyridoxamine 5'-phosphate oxidase putative domain-containing protein</fullName>
    </recommendedName>
</protein>
<sequence>MSEILNDAIKYVEKAKNALLFIMKKNSKTKKTNINAFLVNETNIYFIVNKYNTDICKIKDYSKAGLYFENDLQSCDIFKNITVIGELSEILLGKEFYNILKIMINRHDIVRRYIKNGLLEEYSIYKLKPEFIRLTDYIETLEEIKKII</sequence>
<evidence type="ECO:0008006" key="3">
    <source>
        <dbReference type="Google" id="ProtNLM"/>
    </source>
</evidence>
<comment type="caution">
    <text evidence="1">The sequence shown here is derived from an EMBL/GenBank/DDBJ whole genome shotgun (WGS) entry which is preliminary data.</text>
</comment>
<accession>W6N654</accession>
<organism evidence="1 2">
    <name type="scientific">Clostridium tyrobutyricum DIVETGP</name>
    <dbReference type="NCBI Taxonomy" id="1408889"/>
    <lineage>
        <taxon>Bacteria</taxon>
        <taxon>Bacillati</taxon>
        <taxon>Bacillota</taxon>
        <taxon>Clostridia</taxon>
        <taxon>Eubacteriales</taxon>
        <taxon>Clostridiaceae</taxon>
        <taxon>Clostridium</taxon>
    </lineage>
</organism>
<name>W6N654_CLOTY</name>
<gene>
    <name evidence="1" type="ORF">CTDIVETGP_0819</name>
</gene>
<dbReference type="EMBL" id="CBXI010000009">
    <property type="protein sequence ID" value="CDL90749.1"/>
    <property type="molecule type" value="Genomic_DNA"/>
</dbReference>
<dbReference type="RefSeq" id="WP_017895644.1">
    <property type="nucleotide sequence ID" value="NZ_CBXI010000009.1"/>
</dbReference>
<evidence type="ECO:0000313" key="2">
    <source>
        <dbReference type="Proteomes" id="UP000019482"/>
    </source>
</evidence>
<dbReference type="OrthoDB" id="5431160at2"/>
<evidence type="ECO:0000313" key="1">
    <source>
        <dbReference type="EMBL" id="CDL90749.1"/>
    </source>
</evidence>
<dbReference type="Proteomes" id="UP000019482">
    <property type="component" value="Unassembled WGS sequence"/>
</dbReference>